<sequence>MRFRLLVSAAFMAATMTHAFGAQQPRPGTLDSRVTSVVYQPNNVVKVSATYGISTMIIFDEDEKFETISLGDTDSWQVAPSEKGNILFVKPIAKGVATNMNVVTSKRIYFLELNDYAPTDERKVFGIRFVYPEKDLNASLRKEAEFRAANPNVSNIDKANVNIDYSFSGDAALKPSMVFDDGKKTFFKFKGRVPAIFAVQSDFSETLRNFRKEGEYIVVDGTATQYTLRDGNQWTCIFNLRKPDFAAPDPDIMAPKPDPDASKRRRSGN</sequence>
<feature type="signal peptide" evidence="4">
    <location>
        <begin position="1"/>
        <end position="19"/>
    </location>
</feature>
<evidence type="ECO:0000313" key="6">
    <source>
        <dbReference type="Proteomes" id="UP000028701"/>
    </source>
</evidence>
<evidence type="ECO:0000256" key="2">
    <source>
        <dbReference type="ARBA" id="ARBA00022729"/>
    </source>
</evidence>
<dbReference type="eggNOG" id="COG3504">
    <property type="taxonomic scope" value="Bacteria"/>
</dbReference>
<protein>
    <submittedName>
        <fullName evidence="5">Type IV secretory pathway VirB9 component</fullName>
    </submittedName>
</protein>
<dbReference type="AlphaFoldDB" id="A0A081D2F2"/>
<dbReference type="Pfam" id="PF03524">
    <property type="entry name" value="CagX"/>
    <property type="match status" value="1"/>
</dbReference>
<proteinExistence type="inferred from homology"/>
<dbReference type="InterPro" id="IPR010258">
    <property type="entry name" value="Conjugal_tfr_TrbG/VirB9/CagX"/>
</dbReference>
<dbReference type="InterPro" id="IPR033645">
    <property type="entry name" value="VirB9/CagX/TrbG_C"/>
</dbReference>
<evidence type="ECO:0000256" key="1">
    <source>
        <dbReference type="ARBA" id="ARBA00006135"/>
    </source>
</evidence>
<comment type="caution">
    <text evidence="5">The sequence shown here is derived from an EMBL/GenBank/DDBJ whole genome shotgun (WGS) entry which is preliminary data.</text>
</comment>
<dbReference type="OrthoDB" id="7390264at2"/>
<dbReference type="EMBL" id="BBJU01000031">
    <property type="protein sequence ID" value="GAK73098.1"/>
    <property type="molecule type" value="Genomic_DNA"/>
</dbReference>
<reference evidence="5 6" key="1">
    <citation type="submission" date="2014-08" db="EMBL/GenBank/DDBJ databases">
        <title>Whole genome shotgun sequence of Rhizobium rubi NBRC 13261.</title>
        <authorList>
            <person name="Katano-Makiyama Y."/>
            <person name="Hosoyama A."/>
            <person name="Hashimoto M."/>
            <person name="Hosoyama Y."/>
            <person name="Noguchi M."/>
            <person name="Tsuchikane K."/>
            <person name="Uohara A."/>
            <person name="Ohji S."/>
            <person name="Ichikawa N."/>
            <person name="Kimura A."/>
            <person name="Yamazoe A."/>
            <person name="Fujita N."/>
        </authorList>
    </citation>
    <scope>NUCLEOTIDE SEQUENCE [LARGE SCALE GENOMIC DNA]</scope>
    <source>
        <strain evidence="5 6">NBRC 13261</strain>
    </source>
</reference>
<comment type="similarity">
    <text evidence="1">Belongs to the TrbG/VirB9 family.</text>
</comment>
<feature type="region of interest" description="Disordered" evidence="3">
    <location>
        <begin position="245"/>
        <end position="269"/>
    </location>
</feature>
<evidence type="ECO:0000256" key="4">
    <source>
        <dbReference type="SAM" id="SignalP"/>
    </source>
</evidence>
<evidence type="ECO:0000313" key="5">
    <source>
        <dbReference type="EMBL" id="GAK73098.1"/>
    </source>
</evidence>
<organism evidence="5 6">
    <name type="scientific">Agrobacterium rubi TR3 = NBRC 13261</name>
    <dbReference type="NCBI Taxonomy" id="1368415"/>
    <lineage>
        <taxon>Bacteria</taxon>
        <taxon>Pseudomonadati</taxon>
        <taxon>Pseudomonadota</taxon>
        <taxon>Alphaproteobacteria</taxon>
        <taxon>Hyphomicrobiales</taxon>
        <taxon>Rhizobiaceae</taxon>
        <taxon>Rhizobium/Agrobacterium group</taxon>
        <taxon>Agrobacterium</taxon>
    </lineage>
</organism>
<gene>
    <name evidence="5" type="primary">virB9</name>
    <name evidence="5" type="ORF">RRU01S_31_00320</name>
</gene>
<name>A0A081D2F2_9HYPH</name>
<dbReference type="Gene3D" id="2.60.40.2500">
    <property type="match status" value="1"/>
</dbReference>
<accession>A0A081D2F2</accession>
<evidence type="ECO:0000256" key="3">
    <source>
        <dbReference type="SAM" id="MobiDB-lite"/>
    </source>
</evidence>
<dbReference type="CDD" id="cd06911">
    <property type="entry name" value="VirB9_CagX_TrbG"/>
    <property type="match status" value="1"/>
</dbReference>
<dbReference type="Proteomes" id="UP000028701">
    <property type="component" value="Unassembled WGS sequence"/>
</dbReference>
<keyword evidence="2 4" id="KW-0732">Signal</keyword>
<feature type="chain" id="PRO_5001756355" evidence="4">
    <location>
        <begin position="20"/>
        <end position="269"/>
    </location>
</feature>
<dbReference type="InterPro" id="IPR038161">
    <property type="entry name" value="VirB9/CagX/TrbG_C_sf"/>
</dbReference>
<dbReference type="RefSeq" id="WP_045232526.1">
    <property type="nucleotide sequence ID" value="NZ_BBJU01000031.1"/>
</dbReference>